<dbReference type="Gene3D" id="3.30.40.10">
    <property type="entry name" value="Zinc/RING finger domain, C3HC4 (zinc finger)"/>
    <property type="match status" value="1"/>
</dbReference>
<reference evidence="11" key="2">
    <citation type="submission" date="2021-12" db="EMBL/GenBank/DDBJ databases">
        <title>Resequencing data analysis of finger millet.</title>
        <authorList>
            <person name="Hatakeyama M."/>
            <person name="Aluri S."/>
            <person name="Balachadran M.T."/>
            <person name="Sivarajan S.R."/>
            <person name="Poveda L."/>
            <person name="Shimizu-Inatsugi R."/>
            <person name="Schlapbach R."/>
            <person name="Sreeman S.M."/>
            <person name="Shimizu K.K."/>
        </authorList>
    </citation>
    <scope>NUCLEOTIDE SEQUENCE</scope>
</reference>
<evidence type="ECO:0000256" key="5">
    <source>
        <dbReference type="ARBA" id="ARBA00022833"/>
    </source>
</evidence>
<evidence type="ECO:0000256" key="9">
    <source>
        <dbReference type="SAM" id="Phobius"/>
    </source>
</evidence>
<keyword evidence="12" id="KW-1185">Reference proteome</keyword>
<keyword evidence="9" id="KW-0812">Transmembrane</keyword>
<feature type="transmembrane region" description="Helical" evidence="9">
    <location>
        <begin position="6"/>
        <end position="29"/>
    </location>
</feature>
<dbReference type="SUPFAM" id="SSF57850">
    <property type="entry name" value="RING/U-box"/>
    <property type="match status" value="1"/>
</dbReference>
<evidence type="ECO:0000256" key="8">
    <source>
        <dbReference type="SAM" id="Coils"/>
    </source>
</evidence>
<organism evidence="11 12">
    <name type="scientific">Eleusine coracana subsp. coracana</name>
    <dbReference type="NCBI Taxonomy" id="191504"/>
    <lineage>
        <taxon>Eukaryota</taxon>
        <taxon>Viridiplantae</taxon>
        <taxon>Streptophyta</taxon>
        <taxon>Embryophyta</taxon>
        <taxon>Tracheophyta</taxon>
        <taxon>Spermatophyta</taxon>
        <taxon>Magnoliopsida</taxon>
        <taxon>Liliopsida</taxon>
        <taxon>Poales</taxon>
        <taxon>Poaceae</taxon>
        <taxon>PACMAD clade</taxon>
        <taxon>Chloridoideae</taxon>
        <taxon>Cynodonteae</taxon>
        <taxon>Eleusininae</taxon>
        <taxon>Eleusine</taxon>
    </lineage>
</organism>
<dbReference type="PANTHER" id="PTHR14155:SF499">
    <property type="entry name" value="RING-TYPE DOMAIN-CONTAINING PROTEIN"/>
    <property type="match status" value="1"/>
</dbReference>
<evidence type="ECO:0000256" key="3">
    <source>
        <dbReference type="ARBA" id="ARBA00022723"/>
    </source>
</evidence>
<feature type="coiled-coil region" evidence="8">
    <location>
        <begin position="26"/>
        <end position="60"/>
    </location>
</feature>
<dbReference type="EC" id="2.3.2.27" evidence="2"/>
<dbReference type="GO" id="GO:0008270">
    <property type="term" value="F:zinc ion binding"/>
    <property type="evidence" value="ECO:0007669"/>
    <property type="project" value="UniProtKB-KW"/>
</dbReference>
<accession>A0AAV5F2K0</accession>
<evidence type="ECO:0000256" key="4">
    <source>
        <dbReference type="ARBA" id="ARBA00022771"/>
    </source>
</evidence>
<dbReference type="EMBL" id="BQKI01000081">
    <property type="protein sequence ID" value="GJN29106.1"/>
    <property type="molecule type" value="Genomic_DNA"/>
</dbReference>
<comment type="caution">
    <text evidence="11">The sequence shown here is derived from an EMBL/GenBank/DDBJ whole genome shotgun (WGS) entry which is preliminary data.</text>
</comment>
<evidence type="ECO:0000256" key="1">
    <source>
        <dbReference type="ARBA" id="ARBA00000900"/>
    </source>
</evidence>
<comment type="similarity">
    <text evidence="6">Belongs to the RING-type zinc finger family. ATL subfamily.</text>
</comment>
<keyword evidence="9" id="KW-1133">Transmembrane helix</keyword>
<dbReference type="PANTHER" id="PTHR14155">
    <property type="entry name" value="RING FINGER DOMAIN-CONTAINING"/>
    <property type="match status" value="1"/>
</dbReference>
<dbReference type="AlphaFoldDB" id="A0AAV5F2K0"/>
<evidence type="ECO:0000313" key="12">
    <source>
        <dbReference type="Proteomes" id="UP001054889"/>
    </source>
</evidence>
<keyword evidence="5" id="KW-0862">Zinc</keyword>
<evidence type="ECO:0000256" key="2">
    <source>
        <dbReference type="ARBA" id="ARBA00012483"/>
    </source>
</evidence>
<dbReference type="SMART" id="SM00184">
    <property type="entry name" value="RING"/>
    <property type="match status" value="1"/>
</dbReference>
<evidence type="ECO:0000256" key="6">
    <source>
        <dbReference type="ARBA" id="ARBA00024209"/>
    </source>
</evidence>
<dbReference type="GO" id="GO:0061630">
    <property type="term" value="F:ubiquitin protein ligase activity"/>
    <property type="evidence" value="ECO:0007669"/>
    <property type="project" value="UniProtKB-EC"/>
</dbReference>
<proteinExistence type="inferred from homology"/>
<keyword evidence="3" id="KW-0479">Metal-binding</keyword>
<evidence type="ECO:0000313" key="11">
    <source>
        <dbReference type="EMBL" id="GJN29106.1"/>
    </source>
</evidence>
<dbReference type="Proteomes" id="UP001054889">
    <property type="component" value="Unassembled WGS sequence"/>
</dbReference>
<dbReference type="InterPro" id="IPR053238">
    <property type="entry name" value="RING-H2_zinc_finger"/>
</dbReference>
<keyword evidence="4 7" id="KW-0863">Zinc-finger</keyword>
<dbReference type="InterPro" id="IPR013083">
    <property type="entry name" value="Znf_RING/FYVE/PHD"/>
</dbReference>
<sequence length="156" mass="17238">MDLAGYNVIFGLVMFFLATLMVICCMGNCETEEEEERNQREALEQRAARALTAHEALAARRAVELQLKQAAGPPVHAQLPYFPYAEAQGWESEMLCAICLDPLRQGQLCSELPACRHAFHRDCLGAWVKSKGSCPLCRETIVVLGSDDVAVAHDMV</sequence>
<dbReference type="PROSITE" id="PS50089">
    <property type="entry name" value="ZF_RING_2"/>
    <property type="match status" value="1"/>
</dbReference>
<dbReference type="InterPro" id="IPR001841">
    <property type="entry name" value="Znf_RING"/>
</dbReference>
<protein>
    <recommendedName>
        <fullName evidence="2">RING-type E3 ubiquitin transferase</fullName>
        <ecNumber evidence="2">2.3.2.27</ecNumber>
    </recommendedName>
</protein>
<name>A0AAV5F2K0_ELECO</name>
<comment type="catalytic activity">
    <reaction evidence="1">
        <text>S-ubiquitinyl-[E2 ubiquitin-conjugating enzyme]-L-cysteine + [acceptor protein]-L-lysine = [E2 ubiquitin-conjugating enzyme]-L-cysteine + N(6)-ubiquitinyl-[acceptor protein]-L-lysine.</text>
        <dbReference type="EC" id="2.3.2.27"/>
    </reaction>
</comment>
<evidence type="ECO:0000256" key="7">
    <source>
        <dbReference type="PROSITE-ProRule" id="PRU00175"/>
    </source>
</evidence>
<keyword evidence="8" id="KW-0175">Coiled coil</keyword>
<gene>
    <name evidence="11" type="primary">gb17299</name>
    <name evidence="11" type="ORF">PR202_gb17299</name>
</gene>
<keyword evidence="9" id="KW-0472">Membrane</keyword>
<dbReference type="Pfam" id="PF13639">
    <property type="entry name" value="zf-RING_2"/>
    <property type="match status" value="1"/>
</dbReference>
<evidence type="ECO:0000259" key="10">
    <source>
        <dbReference type="PROSITE" id="PS50089"/>
    </source>
</evidence>
<feature type="domain" description="RING-type" evidence="10">
    <location>
        <begin position="96"/>
        <end position="138"/>
    </location>
</feature>
<reference evidence="11" key="1">
    <citation type="journal article" date="2018" name="DNA Res.">
        <title>Multiple hybrid de novo genome assembly of finger millet, an orphan allotetraploid crop.</title>
        <authorList>
            <person name="Hatakeyama M."/>
            <person name="Aluri S."/>
            <person name="Balachadran M.T."/>
            <person name="Sivarajan S.R."/>
            <person name="Patrignani A."/>
            <person name="Gruter S."/>
            <person name="Poveda L."/>
            <person name="Shimizu-Inatsugi R."/>
            <person name="Baeten J."/>
            <person name="Francoijs K.J."/>
            <person name="Nataraja K.N."/>
            <person name="Reddy Y.A.N."/>
            <person name="Phadnis S."/>
            <person name="Ravikumar R.L."/>
            <person name="Schlapbach R."/>
            <person name="Sreeman S.M."/>
            <person name="Shimizu K.K."/>
        </authorList>
    </citation>
    <scope>NUCLEOTIDE SEQUENCE</scope>
</reference>